<dbReference type="InParanoid" id="A0A0C2SZR3"/>
<dbReference type="OrthoDB" id="3014170at2759"/>
<dbReference type="HOGENOM" id="CLU_871451_0_0_1"/>
<protein>
    <submittedName>
        <fullName evidence="1">Uncharacterized protein</fullName>
    </submittedName>
</protein>
<name>A0A0C2SZR3_AMAMK</name>
<accession>A0A0C2SZR3</accession>
<proteinExistence type="predicted"/>
<gene>
    <name evidence="1" type="ORF">M378DRAFT_176566</name>
</gene>
<evidence type="ECO:0000313" key="2">
    <source>
        <dbReference type="Proteomes" id="UP000054549"/>
    </source>
</evidence>
<evidence type="ECO:0000313" key="1">
    <source>
        <dbReference type="EMBL" id="KIL69005.1"/>
    </source>
</evidence>
<sequence>MCARRPLKKKKKTMPQPALLTGWDKKKKAAIVNDEQDPGSEEDKVIKYGGFVANDESDAVEMEAATNKKGMKRAKDEGLKMVKIMANPVALKTLVEARQGARNWSLKHLPADAKEDFEVHVASCMRMKAGSLSPWKSLSVSDIQMIIDDVYGEGKHKVTATGAFYGLMLSQLNTWCCGFVDAADTSFKELIKEHEEEELDSPETIAEYVVFYLKKTNNGETHGFEWEYIDKDGRKKGYLMSGLITRTLGNGHLTKFPETIADFSEEKHWDRILNTVRGYVNGVTGKKKEKTKATILEGVLVIEDESCHRSKFVAKDDDY</sequence>
<dbReference type="AlphaFoldDB" id="A0A0C2SZR3"/>
<keyword evidence="2" id="KW-1185">Reference proteome</keyword>
<organism evidence="1 2">
    <name type="scientific">Amanita muscaria (strain Koide BX008)</name>
    <dbReference type="NCBI Taxonomy" id="946122"/>
    <lineage>
        <taxon>Eukaryota</taxon>
        <taxon>Fungi</taxon>
        <taxon>Dikarya</taxon>
        <taxon>Basidiomycota</taxon>
        <taxon>Agaricomycotina</taxon>
        <taxon>Agaricomycetes</taxon>
        <taxon>Agaricomycetidae</taxon>
        <taxon>Agaricales</taxon>
        <taxon>Pluteineae</taxon>
        <taxon>Amanitaceae</taxon>
        <taxon>Amanita</taxon>
    </lineage>
</organism>
<dbReference type="Proteomes" id="UP000054549">
    <property type="component" value="Unassembled WGS sequence"/>
</dbReference>
<dbReference type="EMBL" id="KN818227">
    <property type="protein sequence ID" value="KIL69005.1"/>
    <property type="molecule type" value="Genomic_DNA"/>
</dbReference>
<reference evidence="1 2" key="1">
    <citation type="submission" date="2014-04" db="EMBL/GenBank/DDBJ databases">
        <title>Evolutionary Origins and Diversification of the Mycorrhizal Mutualists.</title>
        <authorList>
            <consortium name="DOE Joint Genome Institute"/>
            <consortium name="Mycorrhizal Genomics Consortium"/>
            <person name="Kohler A."/>
            <person name="Kuo A."/>
            <person name="Nagy L.G."/>
            <person name="Floudas D."/>
            <person name="Copeland A."/>
            <person name="Barry K.W."/>
            <person name="Cichocki N."/>
            <person name="Veneault-Fourrey C."/>
            <person name="LaButti K."/>
            <person name="Lindquist E.A."/>
            <person name="Lipzen A."/>
            <person name="Lundell T."/>
            <person name="Morin E."/>
            <person name="Murat C."/>
            <person name="Riley R."/>
            <person name="Ohm R."/>
            <person name="Sun H."/>
            <person name="Tunlid A."/>
            <person name="Henrissat B."/>
            <person name="Grigoriev I.V."/>
            <person name="Hibbett D.S."/>
            <person name="Martin F."/>
        </authorList>
    </citation>
    <scope>NUCLEOTIDE SEQUENCE [LARGE SCALE GENOMIC DNA]</scope>
    <source>
        <strain evidence="1 2">Koide BX008</strain>
    </source>
</reference>